<accession>A0ABM9TF46</accession>
<comment type="caution">
    <text evidence="7">The sequence shown here is derived from an EMBL/GenBank/DDBJ whole genome shotgun (WGS) entry which is preliminary data.</text>
</comment>
<evidence type="ECO:0000256" key="3">
    <source>
        <dbReference type="ARBA" id="ARBA00022576"/>
    </source>
</evidence>
<dbReference type="InterPro" id="IPR015422">
    <property type="entry name" value="PyrdxlP-dep_Trfase_small"/>
</dbReference>
<dbReference type="EMBL" id="CVMG01000011">
    <property type="protein sequence ID" value="CRG50279.1"/>
    <property type="molecule type" value="Genomic_DNA"/>
</dbReference>
<dbReference type="InterPro" id="IPR049704">
    <property type="entry name" value="Aminotrans_3_PPA_site"/>
</dbReference>
<reference evidence="7 8" key="1">
    <citation type="submission" date="2015-03" db="EMBL/GenBank/DDBJ databases">
        <authorList>
            <consortium name="Pathogen Informatics"/>
            <person name="Murphy D."/>
        </authorList>
    </citation>
    <scope>NUCLEOTIDE SEQUENCE [LARGE SCALE GENOMIC DNA]</scope>
    <source>
        <strain evidence="7 8">WP-931201</strain>
    </source>
</reference>
<evidence type="ECO:0000256" key="4">
    <source>
        <dbReference type="ARBA" id="ARBA00022679"/>
    </source>
</evidence>
<protein>
    <submittedName>
        <fullName evidence="7">4-aminobutyrate aminotransferase</fullName>
        <ecNumber evidence="7">2.6.1.19</ecNumber>
    </submittedName>
</protein>
<dbReference type="Gene3D" id="3.90.1150.10">
    <property type="entry name" value="Aspartate Aminotransferase, domain 1"/>
    <property type="match status" value="1"/>
</dbReference>
<dbReference type="InterPro" id="IPR005814">
    <property type="entry name" value="Aminotrans_3"/>
</dbReference>
<dbReference type="PANTHER" id="PTHR11986">
    <property type="entry name" value="AMINOTRANSFERASE CLASS III"/>
    <property type="match status" value="1"/>
</dbReference>
<evidence type="ECO:0000256" key="1">
    <source>
        <dbReference type="ARBA" id="ARBA00001933"/>
    </source>
</evidence>
<evidence type="ECO:0000313" key="7">
    <source>
        <dbReference type="EMBL" id="CRG50279.1"/>
    </source>
</evidence>
<dbReference type="Proteomes" id="UP000047420">
    <property type="component" value="Unassembled WGS sequence"/>
</dbReference>
<dbReference type="InterPro" id="IPR015424">
    <property type="entry name" value="PyrdxlP-dep_Trfase"/>
</dbReference>
<comment type="similarity">
    <text evidence="2 6">Belongs to the class-III pyridoxal-phosphate-dependent aminotransferase family.</text>
</comment>
<dbReference type="Pfam" id="PF00202">
    <property type="entry name" value="Aminotran_3"/>
    <property type="match status" value="1"/>
</dbReference>
<dbReference type="InterPro" id="IPR004632">
    <property type="entry name" value="4NH2But_aminotransferase_bac"/>
</dbReference>
<dbReference type="NCBIfam" id="NF005272">
    <property type="entry name" value="PRK06777.1"/>
    <property type="match status" value="1"/>
</dbReference>
<dbReference type="NCBIfam" id="TIGR00700">
    <property type="entry name" value="GABAtrnsam"/>
    <property type="match status" value="1"/>
</dbReference>
<evidence type="ECO:0000256" key="6">
    <source>
        <dbReference type="RuleBase" id="RU003560"/>
    </source>
</evidence>
<dbReference type="CDD" id="cd00610">
    <property type="entry name" value="OAT_like"/>
    <property type="match status" value="1"/>
</dbReference>
<comment type="cofactor">
    <cofactor evidence="1">
        <name>pyridoxal 5'-phosphate</name>
        <dbReference type="ChEBI" id="CHEBI:597326"/>
    </cofactor>
</comment>
<name>A0ABM9TF46_9GAMM</name>
<dbReference type="InterPro" id="IPR050103">
    <property type="entry name" value="Class-III_PLP-dep_AT"/>
</dbReference>
<keyword evidence="3 7" id="KW-0032">Aminotransferase</keyword>
<dbReference type="InterPro" id="IPR015421">
    <property type="entry name" value="PyrdxlP-dep_Trfase_major"/>
</dbReference>
<dbReference type="SUPFAM" id="SSF53383">
    <property type="entry name" value="PLP-dependent transferases"/>
    <property type="match status" value="1"/>
</dbReference>
<gene>
    <name evidence="7" type="primary">puuE</name>
    <name evidence="7" type="ORF">ERS008478_01839</name>
</gene>
<proteinExistence type="inferred from homology"/>
<keyword evidence="5 6" id="KW-0663">Pyridoxal phosphate</keyword>
<evidence type="ECO:0000256" key="2">
    <source>
        <dbReference type="ARBA" id="ARBA00008954"/>
    </source>
</evidence>
<sequence length="429" mass="46047">MSHSELEQRRKEATPRGIGVLCDFYAVRAENATLWDEQGREYIDFSAGIATLNIGHRHPKVMAAVRQQLDQFTHTAYQVVPYASYVTLAEKINSLAPISNSNQTAAGNSKTAFFTTGVEAIENAVKIARAATGRPGVIAFSGAFHGRTLLAMALTGRAVPYKVGFGPFPASIFHALYPNELYGVSVEEAISSVERLFRCDISPTQVAAILFEPIQGEGGFNIAPPEFVSALRTLCDEHGILLIADEVQTGFARTGKLFAMEYYPDTKVDVITMAKSLGGGMPISAVTGRADIMDAPLPGSLGGTYAGNPLAVAASLAVLDIIAEEKLCERALILGAKLVDILEKAQMSNAAIVGIRARGSMVAVEFNDPVSGKPSPELTLAYQRKALEEGLLLLSCGVHSNVIRFLYPLTIPDKQFKQAMNILTRLLAS</sequence>
<dbReference type="PIRSF" id="PIRSF000521">
    <property type="entry name" value="Transaminase_4ab_Lys_Orn"/>
    <property type="match status" value="1"/>
</dbReference>
<evidence type="ECO:0000313" key="8">
    <source>
        <dbReference type="Proteomes" id="UP000047420"/>
    </source>
</evidence>
<dbReference type="PROSITE" id="PS00600">
    <property type="entry name" value="AA_TRANSFER_CLASS_3"/>
    <property type="match status" value="1"/>
</dbReference>
<dbReference type="GO" id="GO:0034386">
    <property type="term" value="F:4-aminobutyrate:2-oxoglutarate transaminase activity"/>
    <property type="evidence" value="ECO:0007669"/>
    <property type="project" value="UniProtKB-EC"/>
</dbReference>
<organism evidence="7 8">
    <name type="scientific">Yersinia wautersii</name>
    <dbReference type="NCBI Taxonomy" id="1341643"/>
    <lineage>
        <taxon>Bacteria</taxon>
        <taxon>Pseudomonadati</taxon>
        <taxon>Pseudomonadota</taxon>
        <taxon>Gammaproteobacteria</taxon>
        <taxon>Enterobacterales</taxon>
        <taxon>Yersiniaceae</taxon>
        <taxon>Yersinia</taxon>
    </lineage>
</organism>
<dbReference type="EC" id="2.6.1.19" evidence="7"/>
<evidence type="ECO:0000256" key="5">
    <source>
        <dbReference type="ARBA" id="ARBA00022898"/>
    </source>
</evidence>
<dbReference type="RefSeq" id="WP_042818442.1">
    <property type="nucleotide sequence ID" value="NZ_CBLG010000090.1"/>
</dbReference>
<keyword evidence="8" id="KW-1185">Reference proteome</keyword>
<keyword evidence="4 7" id="KW-0808">Transferase</keyword>
<dbReference type="Gene3D" id="3.40.640.10">
    <property type="entry name" value="Type I PLP-dependent aspartate aminotransferase-like (Major domain)"/>
    <property type="match status" value="1"/>
</dbReference>